<reference evidence="2 3" key="1">
    <citation type="journal article" date="2018" name="PLoS ONE">
        <title>The draft genome of Kipferlia bialata reveals reductive genome evolution in fornicate parasites.</title>
        <authorList>
            <person name="Tanifuji G."/>
            <person name="Takabayashi S."/>
            <person name="Kume K."/>
            <person name="Takagi M."/>
            <person name="Nakayama T."/>
            <person name="Kamikawa R."/>
            <person name="Inagaki Y."/>
            <person name="Hashimoto T."/>
        </authorList>
    </citation>
    <scope>NUCLEOTIDE SEQUENCE [LARGE SCALE GENOMIC DNA]</scope>
    <source>
        <strain evidence="2">NY0173</strain>
    </source>
</reference>
<dbReference type="AlphaFoldDB" id="A0A9K3D094"/>
<evidence type="ECO:0000256" key="1">
    <source>
        <dbReference type="SAM" id="MobiDB-lite"/>
    </source>
</evidence>
<feature type="compositionally biased region" description="Low complexity" evidence="1">
    <location>
        <begin position="384"/>
        <end position="399"/>
    </location>
</feature>
<comment type="caution">
    <text evidence="2">The sequence shown here is derived from an EMBL/GenBank/DDBJ whole genome shotgun (WGS) entry which is preliminary data.</text>
</comment>
<gene>
    <name evidence="2" type="ORF">KIPB_007589</name>
</gene>
<evidence type="ECO:0000313" key="3">
    <source>
        <dbReference type="Proteomes" id="UP000265618"/>
    </source>
</evidence>
<feature type="compositionally biased region" description="Acidic residues" evidence="1">
    <location>
        <begin position="486"/>
        <end position="495"/>
    </location>
</feature>
<protein>
    <submittedName>
        <fullName evidence="2">Uncharacterized protein</fullName>
    </submittedName>
</protein>
<dbReference type="Proteomes" id="UP000265618">
    <property type="component" value="Unassembled WGS sequence"/>
</dbReference>
<proteinExistence type="predicted"/>
<feature type="region of interest" description="Disordered" evidence="1">
    <location>
        <begin position="485"/>
        <end position="504"/>
    </location>
</feature>
<feature type="compositionally biased region" description="Acidic residues" evidence="1">
    <location>
        <begin position="754"/>
        <end position="775"/>
    </location>
</feature>
<feature type="region of interest" description="Disordered" evidence="1">
    <location>
        <begin position="748"/>
        <end position="785"/>
    </location>
</feature>
<accession>A0A9K3D094</accession>
<keyword evidence="3" id="KW-1185">Reference proteome</keyword>
<evidence type="ECO:0000313" key="2">
    <source>
        <dbReference type="EMBL" id="GIQ85850.1"/>
    </source>
</evidence>
<name>A0A9K3D094_9EUKA</name>
<dbReference type="EMBL" id="BDIP01002170">
    <property type="protein sequence ID" value="GIQ85850.1"/>
    <property type="molecule type" value="Genomic_DNA"/>
</dbReference>
<sequence length="785" mass="82314">MHTQQCDPSGSAPTPHLSASEYIHSLSGMLAQRRSEASRERAALLDARLSEIHTYQTESDALLTAFTDTEGALDKAEGDGEGEGGVAGRESAAIAYTEVCREMEETQATLATVLAIQSLDAPAPGASPTPSLSLVYTDHLAGVRQRQTVLRRLSAHPLFGVSQLLEHIGQGLSHAMEQGLTALRHLLSGVDVLETREEGEGEGEGEGETGCDAAIRAAVSLLLMYREGVYTYTETDTAGCGGGEDGICVYPSPAPSHPVSILLDTARRHALKEFTGFIEDRCVPLWDAPPRQSHPTRTHTPGVITGHSLLRHVSDMCAYLQGAEASVTARLEAVLPDRVWVEGDGGERVPLRQYALEQVLSGVLSACGSHYQWVLSSYLGQGQGPSHTSPSPSATGASTNGSAMQTHTHTHAHAPRHSLEAQLAQESGIECLVLVIQLLTALSSVGTETRSPQTQARQLEGVGTLQAPVYDVPPILLQYLEHDAETEGAGEEEEREVVTTTDDTPTPPACMSVCSAVYADCADRSVQTLGTVLDRRLQLAQSACVGDGLPASLRPSGGSLSPAVEREVHMLGGVCDTVTLPGTETGTGTGGVGHSIMDTVVGKLALYVCALNDLSCGSASTMDTAASRLRGALNIDRAVSRVYRAHAHPLPPVPVQGLPNGTIATVAQRPDTVTGAYLSGARSGLVMAVSGIVIHQGLLGSVPGLPATSQAWQSGVETVGRLYPPGPERHALLTEIQGLVLGAVQELQARGDREEGEGEGDGDGEVSGDGDEDVLESVRGVLPIE</sequence>
<organism evidence="2 3">
    <name type="scientific">Kipferlia bialata</name>
    <dbReference type="NCBI Taxonomy" id="797122"/>
    <lineage>
        <taxon>Eukaryota</taxon>
        <taxon>Metamonada</taxon>
        <taxon>Carpediemonas-like organisms</taxon>
        <taxon>Kipferlia</taxon>
    </lineage>
</organism>
<feature type="region of interest" description="Disordered" evidence="1">
    <location>
        <begin position="382"/>
        <end position="416"/>
    </location>
</feature>